<feature type="region of interest" description="Disordered" evidence="1">
    <location>
        <begin position="61"/>
        <end position="97"/>
    </location>
</feature>
<dbReference type="OrthoDB" id="6436807at2759"/>
<gene>
    <name evidence="2" type="ORF">AVEN_132148_1</name>
</gene>
<dbReference type="EMBL" id="BGPR01073439">
    <property type="protein sequence ID" value="GBO46013.1"/>
    <property type="molecule type" value="Genomic_DNA"/>
</dbReference>
<organism evidence="2 3">
    <name type="scientific">Araneus ventricosus</name>
    <name type="common">Orbweaver spider</name>
    <name type="synonym">Epeira ventricosa</name>
    <dbReference type="NCBI Taxonomy" id="182803"/>
    <lineage>
        <taxon>Eukaryota</taxon>
        <taxon>Metazoa</taxon>
        <taxon>Ecdysozoa</taxon>
        <taxon>Arthropoda</taxon>
        <taxon>Chelicerata</taxon>
        <taxon>Arachnida</taxon>
        <taxon>Araneae</taxon>
        <taxon>Araneomorphae</taxon>
        <taxon>Entelegynae</taxon>
        <taxon>Araneoidea</taxon>
        <taxon>Araneidae</taxon>
        <taxon>Araneus</taxon>
    </lineage>
</organism>
<dbReference type="Proteomes" id="UP000499080">
    <property type="component" value="Unassembled WGS sequence"/>
</dbReference>
<evidence type="ECO:0000256" key="1">
    <source>
        <dbReference type="SAM" id="MobiDB-lite"/>
    </source>
</evidence>
<comment type="caution">
    <text evidence="2">The sequence shown here is derived from an EMBL/GenBank/DDBJ whole genome shotgun (WGS) entry which is preliminary data.</text>
</comment>
<protein>
    <submittedName>
        <fullName evidence="2">Uncharacterized protein</fullName>
    </submittedName>
</protein>
<keyword evidence="3" id="KW-1185">Reference proteome</keyword>
<name>A0A4Y2X8S4_ARAVE</name>
<evidence type="ECO:0000313" key="3">
    <source>
        <dbReference type="Proteomes" id="UP000499080"/>
    </source>
</evidence>
<feature type="compositionally biased region" description="Pro residues" evidence="1">
    <location>
        <begin position="83"/>
        <end position="93"/>
    </location>
</feature>
<feature type="non-terminal residue" evidence="2">
    <location>
        <position position="1"/>
    </location>
</feature>
<accession>A0A4Y2X8S4</accession>
<feature type="region of interest" description="Disordered" evidence="1">
    <location>
        <begin position="1"/>
        <end position="48"/>
    </location>
</feature>
<sequence>GYWHNLSICTEEDETPVATEYPEPFKDKKKKKKTSMLQRALSERTRSRRLTYQAEEARSCLAPQRFPHRTNTSEGKQEYQHLPNPPADFPPVPMKKFSQKHSGLHHLVNCNLILNNISTKQMGPDPLKRILAVWPGVARAITNNRIFLGGDK</sequence>
<dbReference type="AlphaFoldDB" id="A0A4Y2X8S4"/>
<proteinExistence type="predicted"/>
<evidence type="ECO:0000313" key="2">
    <source>
        <dbReference type="EMBL" id="GBO46013.1"/>
    </source>
</evidence>
<reference evidence="2 3" key="1">
    <citation type="journal article" date="2019" name="Sci. Rep.">
        <title>Orb-weaving spider Araneus ventricosus genome elucidates the spidroin gene catalogue.</title>
        <authorList>
            <person name="Kono N."/>
            <person name="Nakamura H."/>
            <person name="Ohtoshi R."/>
            <person name="Moran D.A.P."/>
            <person name="Shinohara A."/>
            <person name="Yoshida Y."/>
            <person name="Fujiwara M."/>
            <person name="Mori M."/>
            <person name="Tomita M."/>
            <person name="Arakawa K."/>
        </authorList>
    </citation>
    <scope>NUCLEOTIDE SEQUENCE [LARGE SCALE GENOMIC DNA]</scope>
</reference>